<dbReference type="EMBL" id="SOJN01000110">
    <property type="protein sequence ID" value="TET44757.1"/>
    <property type="molecule type" value="Genomic_DNA"/>
</dbReference>
<protein>
    <submittedName>
        <fullName evidence="1">Uncharacterized protein</fullName>
    </submittedName>
</protein>
<dbReference type="AlphaFoldDB" id="A0A523UQD7"/>
<proteinExistence type="predicted"/>
<dbReference type="Pfam" id="PF17957">
    <property type="entry name" value="Big_7"/>
    <property type="match status" value="1"/>
</dbReference>
<evidence type="ECO:0000313" key="1">
    <source>
        <dbReference type="EMBL" id="TET44757.1"/>
    </source>
</evidence>
<sequence>MRQNLLKWLLWSVGIVLLVPVSVFPQECFEKGDVIFHVGPPAVWHSGIYIDWNSSLDPNSRSSHRVAECITEGIDSAVVRGFDAFFSAGAFQGVRTLHLSAHERTLIINTAIEYATRDQAVYSVWWYKHPNFDPPHFRCDGFVEYCYEIGMNDPDGGIVPNDTRATLWPRLQWNRMFPRDNARLDTVCILEPSADDTVSDTIAVTVYLSDGDSGSGVAKVELWADDDSLDRLEKTVCGHGDSPPTH</sequence>
<reference evidence="1 2" key="1">
    <citation type="submission" date="2019-03" db="EMBL/GenBank/DDBJ databases">
        <title>Metabolic potential of uncultured bacteria and archaea associated with petroleum seepage in deep-sea sediments.</title>
        <authorList>
            <person name="Dong X."/>
            <person name="Hubert C."/>
        </authorList>
    </citation>
    <scope>NUCLEOTIDE SEQUENCE [LARGE SCALE GENOMIC DNA]</scope>
    <source>
        <strain evidence="1">E44_bin18</strain>
    </source>
</reference>
<dbReference type="Proteomes" id="UP000315525">
    <property type="component" value="Unassembled WGS sequence"/>
</dbReference>
<gene>
    <name evidence="1" type="ORF">E3J62_09465</name>
</gene>
<evidence type="ECO:0000313" key="2">
    <source>
        <dbReference type="Proteomes" id="UP000315525"/>
    </source>
</evidence>
<accession>A0A523UQD7</accession>
<organism evidence="1 2">
    <name type="scientific">candidate division TA06 bacterium</name>
    <dbReference type="NCBI Taxonomy" id="2250710"/>
    <lineage>
        <taxon>Bacteria</taxon>
        <taxon>Bacteria division TA06</taxon>
    </lineage>
</organism>
<comment type="caution">
    <text evidence="1">The sequence shown here is derived from an EMBL/GenBank/DDBJ whole genome shotgun (WGS) entry which is preliminary data.</text>
</comment>
<name>A0A523UQD7_UNCT6</name>